<accession>A0A6J7H2P2</accession>
<name>A0A6J7H2P2_9ZZZZ</name>
<organism evidence="1">
    <name type="scientific">freshwater metagenome</name>
    <dbReference type="NCBI Taxonomy" id="449393"/>
    <lineage>
        <taxon>unclassified sequences</taxon>
        <taxon>metagenomes</taxon>
        <taxon>ecological metagenomes</taxon>
    </lineage>
</organism>
<gene>
    <name evidence="1" type="ORF">UFOPK3495_01755</name>
</gene>
<dbReference type="EMBL" id="CAFBMC010000161">
    <property type="protein sequence ID" value="CAB4913844.1"/>
    <property type="molecule type" value="Genomic_DNA"/>
</dbReference>
<protein>
    <submittedName>
        <fullName evidence="1">Unannotated protein</fullName>
    </submittedName>
</protein>
<sequence length="32" mass="3496">MLVLDAGVFGVLAELVLELESALPELLRESLR</sequence>
<dbReference type="AlphaFoldDB" id="A0A6J7H2P2"/>
<evidence type="ECO:0000313" key="1">
    <source>
        <dbReference type="EMBL" id="CAB4913844.1"/>
    </source>
</evidence>
<proteinExistence type="predicted"/>
<reference evidence="1" key="1">
    <citation type="submission" date="2020-05" db="EMBL/GenBank/DDBJ databases">
        <authorList>
            <person name="Chiriac C."/>
            <person name="Salcher M."/>
            <person name="Ghai R."/>
            <person name="Kavagutti S V."/>
        </authorList>
    </citation>
    <scope>NUCLEOTIDE SEQUENCE</scope>
</reference>